<evidence type="ECO:0000256" key="7">
    <source>
        <dbReference type="ARBA" id="ARBA00022670"/>
    </source>
</evidence>
<dbReference type="Gene3D" id="1.10.8.10">
    <property type="entry name" value="DNA helicase RuvA subunit, C-terminal domain"/>
    <property type="match status" value="1"/>
</dbReference>
<feature type="region of interest" description="Disordered" evidence="10">
    <location>
        <begin position="112"/>
        <end position="137"/>
    </location>
</feature>
<evidence type="ECO:0000256" key="3">
    <source>
        <dbReference type="ARBA" id="ARBA00009136"/>
    </source>
</evidence>
<evidence type="ECO:0000256" key="1">
    <source>
        <dbReference type="ARBA" id="ARBA00003231"/>
    </source>
</evidence>
<evidence type="ECO:0000259" key="11">
    <source>
        <dbReference type="PROSITE" id="PS50030"/>
    </source>
</evidence>
<protein>
    <recommendedName>
        <fullName evidence="5">DNA damage-inducible protein 1</fullName>
    </recommendedName>
</protein>
<accession>A0A5M9JWP0</accession>
<dbReference type="InterPro" id="IPR021109">
    <property type="entry name" value="Peptidase_aspartic_dom_sf"/>
</dbReference>
<dbReference type="Gene3D" id="2.40.70.10">
    <property type="entry name" value="Acid Proteases"/>
    <property type="match status" value="1"/>
</dbReference>
<keyword evidence="14" id="KW-1185">Reference proteome</keyword>
<dbReference type="InterPro" id="IPR000626">
    <property type="entry name" value="Ubiquitin-like_dom"/>
</dbReference>
<comment type="subunit">
    <text evidence="4">Binds ubiquitin and polyubiquitinated proteins.</text>
</comment>
<dbReference type="InterPro" id="IPR029071">
    <property type="entry name" value="Ubiquitin-like_domsf"/>
</dbReference>
<dbReference type="CDD" id="cd01796">
    <property type="entry name" value="Ubl_Ddi1_like"/>
    <property type="match status" value="1"/>
</dbReference>
<dbReference type="GO" id="GO:0005737">
    <property type="term" value="C:cytoplasm"/>
    <property type="evidence" value="ECO:0007669"/>
    <property type="project" value="UniProtKB-SubCell"/>
</dbReference>
<dbReference type="Pfam" id="PF00240">
    <property type="entry name" value="ubiquitin"/>
    <property type="match status" value="1"/>
</dbReference>
<evidence type="ECO:0000313" key="13">
    <source>
        <dbReference type="EMBL" id="KAA8573948.1"/>
    </source>
</evidence>
<comment type="similarity">
    <text evidence="3">Belongs to the DDI1 family.</text>
</comment>
<evidence type="ECO:0000256" key="5">
    <source>
        <dbReference type="ARBA" id="ARBA00021491"/>
    </source>
</evidence>
<keyword evidence="8" id="KW-0064">Aspartyl protease</keyword>
<dbReference type="InterPro" id="IPR033882">
    <property type="entry name" value="DDI1_N"/>
</dbReference>
<dbReference type="CDD" id="cd14309">
    <property type="entry name" value="UBA_scDdi1_like"/>
    <property type="match status" value="1"/>
</dbReference>
<keyword evidence="9" id="KW-0378">Hydrolase</keyword>
<dbReference type="GO" id="GO:0004190">
    <property type="term" value="F:aspartic-type endopeptidase activity"/>
    <property type="evidence" value="ECO:0007669"/>
    <property type="project" value="UniProtKB-KW"/>
</dbReference>
<feature type="compositionally biased region" description="Low complexity" evidence="10">
    <location>
        <begin position="425"/>
        <end position="457"/>
    </location>
</feature>
<dbReference type="PANTHER" id="PTHR12917">
    <property type="entry name" value="ASPARTYL PROTEASE DDI-RELATED"/>
    <property type="match status" value="1"/>
</dbReference>
<dbReference type="SMART" id="SM00165">
    <property type="entry name" value="UBA"/>
    <property type="match status" value="1"/>
</dbReference>
<comment type="subcellular location">
    <subcellularLocation>
        <location evidence="2">Cytoplasm</location>
    </subcellularLocation>
</comment>
<feature type="compositionally biased region" description="Low complexity" evidence="10">
    <location>
        <begin position="164"/>
        <end position="187"/>
    </location>
</feature>
<dbReference type="GO" id="GO:0006508">
    <property type="term" value="P:proteolysis"/>
    <property type="evidence" value="ECO:0007669"/>
    <property type="project" value="UniProtKB-KW"/>
</dbReference>
<reference evidence="13 14" key="1">
    <citation type="submission" date="2019-06" db="EMBL/GenBank/DDBJ databases">
        <title>Genome Sequence of the Brown Rot Fungal Pathogen Monilinia fructicola.</title>
        <authorList>
            <person name="De Miccolis Angelini R.M."/>
            <person name="Landi L."/>
            <person name="Abate D."/>
            <person name="Pollastro S."/>
            <person name="Romanazzi G."/>
            <person name="Faretra F."/>
        </authorList>
    </citation>
    <scope>NUCLEOTIDE SEQUENCE [LARGE SCALE GENOMIC DNA]</scope>
    <source>
        <strain evidence="13 14">Mfrc123</strain>
    </source>
</reference>
<dbReference type="InterPro" id="IPR009060">
    <property type="entry name" value="UBA-like_sf"/>
</dbReference>
<dbReference type="SMART" id="SM00213">
    <property type="entry name" value="UBQ"/>
    <property type="match status" value="1"/>
</dbReference>
<comment type="caution">
    <text evidence="13">The sequence shown here is derived from an EMBL/GenBank/DDBJ whole genome shotgun (WGS) entry which is preliminary data.</text>
</comment>
<feature type="region of interest" description="Disordered" evidence="10">
    <location>
        <begin position="159"/>
        <end position="188"/>
    </location>
</feature>
<dbReference type="Pfam" id="PF09668">
    <property type="entry name" value="Asp_protease"/>
    <property type="match status" value="1"/>
</dbReference>
<dbReference type="Proteomes" id="UP000322873">
    <property type="component" value="Unassembled WGS sequence"/>
</dbReference>
<feature type="region of interest" description="Disordered" evidence="10">
    <location>
        <begin position="400"/>
        <end position="457"/>
    </location>
</feature>
<feature type="domain" description="UBA" evidence="11">
    <location>
        <begin position="456"/>
        <end position="496"/>
    </location>
</feature>
<evidence type="ECO:0000256" key="2">
    <source>
        <dbReference type="ARBA" id="ARBA00004496"/>
    </source>
</evidence>
<evidence type="ECO:0000256" key="9">
    <source>
        <dbReference type="ARBA" id="ARBA00022801"/>
    </source>
</evidence>
<evidence type="ECO:0000259" key="12">
    <source>
        <dbReference type="PROSITE" id="PS50053"/>
    </source>
</evidence>
<comment type="function">
    <text evidence="1">Probable aspartic protease. May be involved in the regulation of exocytosis. Acts as a linker between the 19S proteasome and polyubiquitinated proteins via UBA domain interactions with ubiquitin for their subsequent degradation. Required for S-phase checkpoint control.</text>
</comment>
<dbReference type="SUPFAM" id="SSF50630">
    <property type="entry name" value="Acid proteases"/>
    <property type="match status" value="1"/>
</dbReference>
<evidence type="ECO:0000256" key="6">
    <source>
        <dbReference type="ARBA" id="ARBA00022490"/>
    </source>
</evidence>
<dbReference type="Gene3D" id="3.10.20.90">
    <property type="entry name" value="Phosphatidylinositol 3-kinase Catalytic Subunit, Chain A, domain 1"/>
    <property type="match status" value="1"/>
</dbReference>
<keyword evidence="6" id="KW-0963">Cytoplasm</keyword>
<dbReference type="InterPro" id="IPR015940">
    <property type="entry name" value="UBA"/>
</dbReference>
<keyword evidence="7" id="KW-0645">Protease</keyword>
<feature type="domain" description="Ubiquitin-like" evidence="12">
    <location>
        <begin position="81"/>
        <end position="160"/>
    </location>
</feature>
<evidence type="ECO:0000256" key="10">
    <source>
        <dbReference type="SAM" id="MobiDB-lite"/>
    </source>
</evidence>
<organism evidence="13 14">
    <name type="scientific">Monilinia fructicola</name>
    <name type="common">Brown rot fungus</name>
    <name type="synonym">Ciboria fructicola</name>
    <dbReference type="NCBI Taxonomy" id="38448"/>
    <lineage>
        <taxon>Eukaryota</taxon>
        <taxon>Fungi</taxon>
        <taxon>Dikarya</taxon>
        <taxon>Ascomycota</taxon>
        <taxon>Pezizomycotina</taxon>
        <taxon>Leotiomycetes</taxon>
        <taxon>Helotiales</taxon>
        <taxon>Sclerotiniaceae</taxon>
        <taxon>Monilinia</taxon>
    </lineage>
</organism>
<dbReference type="InterPro" id="IPR019103">
    <property type="entry name" value="Peptidase_aspartic_DDI1-type"/>
</dbReference>
<evidence type="ECO:0000256" key="4">
    <source>
        <dbReference type="ARBA" id="ARBA00011128"/>
    </source>
</evidence>
<dbReference type="EMBL" id="VICG01000003">
    <property type="protein sequence ID" value="KAA8573948.1"/>
    <property type="molecule type" value="Genomic_DNA"/>
</dbReference>
<dbReference type="SUPFAM" id="SSF46934">
    <property type="entry name" value="UBA-like"/>
    <property type="match status" value="1"/>
</dbReference>
<dbReference type="CDD" id="cd05479">
    <property type="entry name" value="RP_DDI"/>
    <property type="match status" value="1"/>
</dbReference>
<gene>
    <name evidence="13" type="ORF">EYC84_005491</name>
</gene>
<proteinExistence type="inferred from homology"/>
<evidence type="ECO:0000256" key="8">
    <source>
        <dbReference type="ARBA" id="ARBA00022750"/>
    </source>
</evidence>
<dbReference type="PROSITE" id="PS50030">
    <property type="entry name" value="UBA"/>
    <property type="match status" value="1"/>
</dbReference>
<dbReference type="PANTHER" id="PTHR12917:SF1">
    <property type="entry name" value="AT13091P"/>
    <property type="match status" value="1"/>
</dbReference>
<dbReference type="PROSITE" id="PS50053">
    <property type="entry name" value="UBIQUITIN_2"/>
    <property type="match status" value="1"/>
</dbReference>
<dbReference type="AlphaFoldDB" id="A0A5M9JWP0"/>
<dbReference type="SUPFAM" id="SSF54236">
    <property type="entry name" value="Ubiquitin-like"/>
    <property type="match status" value="1"/>
</dbReference>
<sequence>MMPKHSTVQNVSICMFSMLIAIPDPMDIGIPPNSISGDTGISVSLVSISSHLGYAFQILSILKLTPPPQQFNRHTISNMRITLTITAPTDDDADLISLEIPQDTTVGTLKESVQAESRIPKRDQHLYHNGQLLNDDNKTMEQLQIGDGEMLALHVRETRDPPTASAQRASQPARAQPQGRGGQAQQPDPETIRLQLLGNPEMRQQVIQQNPGLAAVIENPEGFAAVLYQMRDREAEEQARRRQQIADLNADPFDIDAQMKIAEMIREERVQENLQNAIEHNPEVFGRVHMLYIDVEVNGHKVKAFVDSGAQATIMSPKCAEDCGIMRLVDKRFAGIARGVGTAAILGRVHSAQIKIGSMFLPCSFTVMEGKDVDLLLGLDMGVEVSFLGEADIPKNMEDERADEPQLAGPGGTTIGAKSGAVSGPSNEQQASQAAAQIPATSAPSAPPQQQHQQPSFPAENVDQLVALGFSRDEAINALAACGGDVQYAAGLLNNTFYVWSEMAQYSRRKACQDGRQKGTESGDTGLHLSMMGAGDKY</sequence>
<feature type="region of interest" description="Disordered" evidence="10">
    <location>
        <begin position="514"/>
        <end position="538"/>
    </location>
</feature>
<dbReference type="VEuPathDB" id="FungiDB:MFRU_001g01950"/>
<dbReference type="Pfam" id="PF00627">
    <property type="entry name" value="UBA"/>
    <property type="match status" value="1"/>
</dbReference>
<evidence type="ECO:0000313" key="14">
    <source>
        <dbReference type="Proteomes" id="UP000322873"/>
    </source>
</evidence>
<name>A0A5M9JWP0_MONFR</name>